<keyword evidence="2" id="KW-0472">Membrane</keyword>
<name>A2E5K5_TRIV3</name>
<dbReference type="InParanoid" id="A2E5K5"/>
<feature type="transmembrane region" description="Helical" evidence="2">
    <location>
        <begin position="182"/>
        <end position="200"/>
    </location>
</feature>
<evidence type="ECO:0000256" key="1">
    <source>
        <dbReference type="SAM" id="MobiDB-lite"/>
    </source>
</evidence>
<dbReference type="VEuPathDB" id="TrichDB:TVAGG3_0240210"/>
<dbReference type="RefSeq" id="XP_001324269.1">
    <property type="nucleotide sequence ID" value="XM_001324234.1"/>
</dbReference>
<sequence>MEDQHESNDDQYSYIPPPRLNPPSPYHVDDIENPSDSNCFNIQYKISKVKADISDSGEVVEDSSENTEINPYYAKNDIENPGQTSKEEVNDMSQDFSVFEEKHPIYMQETVIPQRIIIPFYCQPPSPRSSSVGSEEMKITSSQICVMCLASVFFAPAGLYFLCKYKRNKKVFVPLKPCVEVGIGILIILIFVMISWRNVFRVRKK</sequence>
<accession>A2E5K5</accession>
<evidence type="ECO:0000313" key="3">
    <source>
        <dbReference type="EMBL" id="EAY12046.1"/>
    </source>
</evidence>
<evidence type="ECO:0000256" key="2">
    <source>
        <dbReference type="SAM" id="Phobius"/>
    </source>
</evidence>
<proteinExistence type="predicted"/>
<organism evidence="3 4">
    <name type="scientific">Trichomonas vaginalis (strain ATCC PRA-98 / G3)</name>
    <dbReference type="NCBI Taxonomy" id="412133"/>
    <lineage>
        <taxon>Eukaryota</taxon>
        <taxon>Metamonada</taxon>
        <taxon>Parabasalia</taxon>
        <taxon>Trichomonadida</taxon>
        <taxon>Trichomonadidae</taxon>
        <taxon>Trichomonas</taxon>
    </lineage>
</organism>
<feature type="transmembrane region" description="Helical" evidence="2">
    <location>
        <begin position="144"/>
        <end position="162"/>
    </location>
</feature>
<dbReference type="VEuPathDB" id="TrichDB:TVAG_038930"/>
<protein>
    <submittedName>
        <fullName evidence="3">Uncharacterized protein</fullName>
    </submittedName>
</protein>
<reference evidence="3" key="1">
    <citation type="submission" date="2006-10" db="EMBL/GenBank/DDBJ databases">
        <authorList>
            <person name="Amadeo P."/>
            <person name="Zhao Q."/>
            <person name="Wortman J."/>
            <person name="Fraser-Liggett C."/>
            <person name="Carlton J."/>
        </authorList>
    </citation>
    <scope>NUCLEOTIDE SEQUENCE</scope>
    <source>
        <strain evidence="3">G3</strain>
    </source>
</reference>
<keyword evidence="2" id="KW-0812">Transmembrane</keyword>
<dbReference type="AlphaFoldDB" id="A2E5K5"/>
<feature type="region of interest" description="Disordered" evidence="1">
    <location>
        <begin position="1"/>
        <end position="34"/>
    </location>
</feature>
<dbReference type="Proteomes" id="UP000001542">
    <property type="component" value="Unassembled WGS sequence"/>
</dbReference>
<evidence type="ECO:0000313" key="4">
    <source>
        <dbReference type="Proteomes" id="UP000001542"/>
    </source>
</evidence>
<dbReference type="EMBL" id="DS113308">
    <property type="protein sequence ID" value="EAY12046.1"/>
    <property type="molecule type" value="Genomic_DNA"/>
</dbReference>
<keyword evidence="4" id="KW-1185">Reference proteome</keyword>
<gene>
    <name evidence="3" type="ORF">TVAG_038930</name>
</gene>
<keyword evidence="2" id="KW-1133">Transmembrane helix</keyword>
<reference evidence="3" key="2">
    <citation type="journal article" date="2007" name="Science">
        <title>Draft genome sequence of the sexually transmitted pathogen Trichomonas vaginalis.</title>
        <authorList>
            <person name="Carlton J.M."/>
            <person name="Hirt R.P."/>
            <person name="Silva J.C."/>
            <person name="Delcher A.L."/>
            <person name="Schatz M."/>
            <person name="Zhao Q."/>
            <person name="Wortman J.R."/>
            <person name="Bidwell S.L."/>
            <person name="Alsmark U.C.M."/>
            <person name="Besteiro S."/>
            <person name="Sicheritz-Ponten T."/>
            <person name="Noel C.J."/>
            <person name="Dacks J.B."/>
            <person name="Foster P.G."/>
            <person name="Simillion C."/>
            <person name="Van de Peer Y."/>
            <person name="Miranda-Saavedra D."/>
            <person name="Barton G.J."/>
            <person name="Westrop G.D."/>
            <person name="Mueller S."/>
            <person name="Dessi D."/>
            <person name="Fiori P.L."/>
            <person name="Ren Q."/>
            <person name="Paulsen I."/>
            <person name="Zhang H."/>
            <person name="Bastida-Corcuera F.D."/>
            <person name="Simoes-Barbosa A."/>
            <person name="Brown M.T."/>
            <person name="Hayes R.D."/>
            <person name="Mukherjee M."/>
            <person name="Okumura C.Y."/>
            <person name="Schneider R."/>
            <person name="Smith A.J."/>
            <person name="Vanacova S."/>
            <person name="Villalvazo M."/>
            <person name="Haas B.J."/>
            <person name="Pertea M."/>
            <person name="Feldblyum T.V."/>
            <person name="Utterback T.R."/>
            <person name="Shu C.L."/>
            <person name="Osoegawa K."/>
            <person name="de Jong P.J."/>
            <person name="Hrdy I."/>
            <person name="Horvathova L."/>
            <person name="Zubacova Z."/>
            <person name="Dolezal P."/>
            <person name="Malik S.B."/>
            <person name="Logsdon J.M. Jr."/>
            <person name="Henze K."/>
            <person name="Gupta A."/>
            <person name="Wang C.C."/>
            <person name="Dunne R.L."/>
            <person name="Upcroft J.A."/>
            <person name="Upcroft P."/>
            <person name="White O."/>
            <person name="Salzberg S.L."/>
            <person name="Tang P."/>
            <person name="Chiu C.-H."/>
            <person name="Lee Y.-S."/>
            <person name="Embley T.M."/>
            <person name="Coombs G.H."/>
            <person name="Mottram J.C."/>
            <person name="Tachezy J."/>
            <person name="Fraser-Liggett C.M."/>
            <person name="Johnson P.J."/>
        </authorList>
    </citation>
    <scope>NUCLEOTIDE SEQUENCE [LARGE SCALE GENOMIC DNA]</scope>
    <source>
        <strain evidence="3">G3</strain>
    </source>
</reference>
<dbReference type="KEGG" id="tva:4770007"/>
<feature type="compositionally biased region" description="Pro residues" evidence="1">
    <location>
        <begin position="15"/>
        <end position="25"/>
    </location>
</feature>